<keyword evidence="1" id="KW-0472">Membrane</keyword>
<evidence type="ECO:0000313" key="4">
    <source>
        <dbReference type="Proteomes" id="UP001519287"/>
    </source>
</evidence>
<comment type="caution">
    <text evidence="3">The sequence shown here is derived from an EMBL/GenBank/DDBJ whole genome shotgun (WGS) entry which is preliminary data.</text>
</comment>
<dbReference type="RefSeq" id="WP_209977032.1">
    <property type="nucleotide sequence ID" value="NZ_JAGGLB010000032.1"/>
</dbReference>
<organism evidence="3 4">
    <name type="scientific">Paenibacillus eucommiae</name>
    <dbReference type="NCBI Taxonomy" id="1355755"/>
    <lineage>
        <taxon>Bacteria</taxon>
        <taxon>Bacillati</taxon>
        <taxon>Bacillota</taxon>
        <taxon>Bacilli</taxon>
        <taxon>Bacillales</taxon>
        <taxon>Paenibacillaceae</taxon>
        <taxon>Paenibacillus</taxon>
    </lineage>
</organism>
<feature type="domain" description="LysM" evidence="2">
    <location>
        <begin position="87"/>
        <end position="137"/>
    </location>
</feature>
<keyword evidence="1" id="KW-0812">Transmembrane</keyword>
<proteinExistence type="predicted"/>
<protein>
    <submittedName>
        <fullName evidence="3">LysM repeat protein</fullName>
    </submittedName>
</protein>
<accession>A0ABS4J5W5</accession>
<dbReference type="Proteomes" id="UP001519287">
    <property type="component" value="Unassembled WGS sequence"/>
</dbReference>
<dbReference type="InterPro" id="IPR036779">
    <property type="entry name" value="LysM_dom_sf"/>
</dbReference>
<evidence type="ECO:0000259" key="2">
    <source>
        <dbReference type="PROSITE" id="PS51782"/>
    </source>
</evidence>
<keyword evidence="1" id="KW-1133">Transmembrane helix</keyword>
<dbReference type="EMBL" id="JAGGLB010000032">
    <property type="protein sequence ID" value="MBP1995217.1"/>
    <property type="molecule type" value="Genomic_DNA"/>
</dbReference>
<dbReference type="SMART" id="SM00257">
    <property type="entry name" value="LysM"/>
    <property type="match status" value="1"/>
</dbReference>
<dbReference type="Gene3D" id="3.10.350.10">
    <property type="entry name" value="LysM domain"/>
    <property type="match status" value="1"/>
</dbReference>
<dbReference type="InterPro" id="IPR018392">
    <property type="entry name" value="LysM"/>
</dbReference>
<keyword evidence="4" id="KW-1185">Reference proteome</keyword>
<name>A0ABS4J5W5_9BACL</name>
<sequence>MYIAYSNGINNEVPCKSSSDRTTTSYVSKKVLRFVTTVVLLSIFFSFIAFVHVFAGNNVSAHDNSSYGSAANANTASTTSPVVQPKTQVVVSPGETLWSIASERISKKQSIRSYIAKIKSLNGLASSEIHEGDVLILP</sequence>
<dbReference type="PROSITE" id="PS51782">
    <property type="entry name" value="LYSM"/>
    <property type="match status" value="1"/>
</dbReference>
<reference evidence="3 4" key="1">
    <citation type="submission" date="2021-03" db="EMBL/GenBank/DDBJ databases">
        <title>Genomic Encyclopedia of Type Strains, Phase IV (KMG-IV): sequencing the most valuable type-strain genomes for metagenomic binning, comparative biology and taxonomic classification.</title>
        <authorList>
            <person name="Goeker M."/>
        </authorList>
    </citation>
    <scope>NUCLEOTIDE SEQUENCE [LARGE SCALE GENOMIC DNA]</scope>
    <source>
        <strain evidence="3 4">DSM 26048</strain>
    </source>
</reference>
<feature type="transmembrane region" description="Helical" evidence="1">
    <location>
        <begin position="31"/>
        <end position="55"/>
    </location>
</feature>
<dbReference type="Pfam" id="PF01476">
    <property type="entry name" value="LysM"/>
    <property type="match status" value="1"/>
</dbReference>
<dbReference type="CDD" id="cd00118">
    <property type="entry name" value="LysM"/>
    <property type="match status" value="1"/>
</dbReference>
<gene>
    <name evidence="3" type="ORF">J2Z66_006859</name>
</gene>
<evidence type="ECO:0000313" key="3">
    <source>
        <dbReference type="EMBL" id="MBP1995217.1"/>
    </source>
</evidence>
<evidence type="ECO:0000256" key="1">
    <source>
        <dbReference type="SAM" id="Phobius"/>
    </source>
</evidence>